<evidence type="ECO:0000256" key="2">
    <source>
        <dbReference type="ARBA" id="ARBA00023015"/>
    </source>
</evidence>
<evidence type="ECO:0000256" key="3">
    <source>
        <dbReference type="ARBA" id="ARBA00023163"/>
    </source>
</evidence>
<comment type="subcellular location">
    <subcellularLocation>
        <location evidence="1">Nucleus</location>
    </subcellularLocation>
</comment>
<dbReference type="OrthoDB" id="3056235at2759"/>
<proteinExistence type="predicted"/>
<comment type="caution">
    <text evidence="6">The sequence shown here is derived from an EMBL/GenBank/DDBJ whole genome shotgun (WGS) entry which is preliminary data.</text>
</comment>
<dbReference type="InterPro" id="IPR038491">
    <property type="entry name" value="Velvet_dom_sf"/>
</dbReference>
<keyword evidence="7" id="KW-1185">Reference proteome</keyword>
<dbReference type="PANTHER" id="PTHR33572">
    <property type="entry name" value="SPORE DEVELOPMENT REGULATOR VOSA"/>
    <property type="match status" value="1"/>
</dbReference>
<dbReference type="InterPro" id="IPR037525">
    <property type="entry name" value="Velvet_dom"/>
</dbReference>
<dbReference type="PROSITE" id="PS51821">
    <property type="entry name" value="VELVET"/>
    <property type="match status" value="1"/>
</dbReference>
<dbReference type="Pfam" id="PF11754">
    <property type="entry name" value="Velvet"/>
    <property type="match status" value="1"/>
</dbReference>
<keyword evidence="3" id="KW-0804">Transcription</keyword>
<keyword evidence="4" id="KW-0539">Nucleus</keyword>
<dbReference type="RefSeq" id="XP_021882917.1">
    <property type="nucleotide sequence ID" value="XM_022023693.1"/>
</dbReference>
<dbReference type="GO" id="GO:0005634">
    <property type="term" value="C:nucleus"/>
    <property type="evidence" value="ECO:0007669"/>
    <property type="project" value="UniProtKB-SubCell"/>
</dbReference>
<evidence type="ECO:0000256" key="4">
    <source>
        <dbReference type="ARBA" id="ARBA00023242"/>
    </source>
</evidence>
<dbReference type="EMBL" id="MCFF01000012">
    <property type="protein sequence ID" value="ORZ21008.1"/>
    <property type="molecule type" value="Genomic_DNA"/>
</dbReference>
<dbReference type="Proteomes" id="UP000193648">
    <property type="component" value="Unassembled WGS sequence"/>
</dbReference>
<dbReference type="AlphaFoldDB" id="A0A1Y2GS91"/>
<evidence type="ECO:0000259" key="5">
    <source>
        <dbReference type="PROSITE" id="PS51821"/>
    </source>
</evidence>
<name>A0A1Y2GS91_9FUNG</name>
<accession>A0A1Y2GS91</accession>
<reference evidence="6 7" key="1">
    <citation type="submission" date="2016-07" db="EMBL/GenBank/DDBJ databases">
        <title>Pervasive Adenine N6-methylation of Active Genes in Fungi.</title>
        <authorList>
            <consortium name="DOE Joint Genome Institute"/>
            <person name="Mondo S.J."/>
            <person name="Dannebaum R.O."/>
            <person name="Kuo R.C."/>
            <person name="Labutti K."/>
            <person name="Haridas S."/>
            <person name="Kuo A."/>
            <person name="Salamov A."/>
            <person name="Ahrendt S.R."/>
            <person name="Lipzen A."/>
            <person name="Sullivan W."/>
            <person name="Andreopoulos W.B."/>
            <person name="Clum A."/>
            <person name="Lindquist E."/>
            <person name="Daum C."/>
            <person name="Ramamoorthy G.K."/>
            <person name="Gryganskyi A."/>
            <person name="Culley D."/>
            <person name="Magnuson J.K."/>
            <person name="James T.Y."/>
            <person name="O'Malley M.A."/>
            <person name="Stajich J.E."/>
            <person name="Spatafora J.W."/>
            <person name="Visel A."/>
            <person name="Grigoriev I.V."/>
        </authorList>
    </citation>
    <scope>NUCLEOTIDE SEQUENCE [LARGE SCALE GENOMIC DNA]</scope>
    <source>
        <strain evidence="6 7">NRRL 3116</strain>
    </source>
</reference>
<sequence>MEQNPIHARMCGFGEKDRRPIDPPPIIRLTVREADGSEVDLSMPGNVNISRWILTADIYSADGSSPCSLVTNPATTAHLNSAACVQTIGDITMSVLNLSTEPPVVTRNLIGSLGASSELLRDLNGHLGIFFAFPDLSVRTEGVYTLKFSFTMLPEPPVMTSTVLATILSEPFEIYPAKRFPGMRKSTAISKNLFDQGVRIPLRKEKRVSRKQLIETEAEIRDDMDEDEE</sequence>
<organism evidence="6 7">
    <name type="scientific">Lobosporangium transversale</name>
    <dbReference type="NCBI Taxonomy" id="64571"/>
    <lineage>
        <taxon>Eukaryota</taxon>
        <taxon>Fungi</taxon>
        <taxon>Fungi incertae sedis</taxon>
        <taxon>Mucoromycota</taxon>
        <taxon>Mortierellomycotina</taxon>
        <taxon>Mortierellomycetes</taxon>
        <taxon>Mortierellales</taxon>
        <taxon>Mortierellaceae</taxon>
        <taxon>Lobosporangium</taxon>
    </lineage>
</organism>
<feature type="domain" description="Velvet" evidence="5">
    <location>
        <begin position="1"/>
        <end position="203"/>
    </location>
</feature>
<evidence type="ECO:0000256" key="1">
    <source>
        <dbReference type="ARBA" id="ARBA00004123"/>
    </source>
</evidence>
<dbReference type="GeneID" id="33565537"/>
<keyword evidence="2" id="KW-0805">Transcription regulation</keyword>
<dbReference type="InterPro" id="IPR021740">
    <property type="entry name" value="Velvet"/>
</dbReference>
<dbReference type="STRING" id="64571.A0A1Y2GS91"/>
<dbReference type="PANTHER" id="PTHR33572:SF3">
    <property type="entry name" value="VELVET COMPLEX SUBUNIT B"/>
    <property type="match status" value="1"/>
</dbReference>
<dbReference type="Gene3D" id="2.60.40.3960">
    <property type="entry name" value="Velvet domain"/>
    <property type="match status" value="1"/>
</dbReference>
<protein>
    <submittedName>
        <fullName evidence="6">Velvet factor</fullName>
    </submittedName>
</protein>
<evidence type="ECO:0000313" key="7">
    <source>
        <dbReference type="Proteomes" id="UP000193648"/>
    </source>
</evidence>
<dbReference type="InParanoid" id="A0A1Y2GS91"/>
<evidence type="ECO:0000313" key="6">
    <source>
        <dbReference type="EMBL" id="ORZ21008.1"/>
    </source>
</evidence>
<gene>
    <name evidence="6" type="ORF">BCR41DRAFT_350894</name>
</gene>